<dbReference type="Gene3D" id="3.40.50.10860">
    <property type="entry name" value="Leucine Dehydrogenase, chain A, domain 1"/>
    <property type="match status" value="1"/>
</dbReference>
<dbReference type="CDD" id="cd00502">
    <property type="entry name" value="DHQase_I"/>
    <property type="match status" value="1"/>
</dbReference>
<evidence type="ECO:0000313" key="9">
    <source>
        <dbReference type="EMBL" id="EMB36223.1"/>
    </source>
</evidence>
<dbReference type="CDD" id="cd01065">
    <property type="entry name" value="NAD_bind_Shikimate_DH"/>
    <property type="match status" value="1"/>
</dbReference>
<feature type="domain" description="Quinate/shikimate 5-dehydrogenase/glutamyl-tRNA reductase" evidence="7">
    <location>
        <begin position="350"/>
        <end position="424"/>
    </location>
</feature>
<keyword evidence="4" id="KW-0560">Oxidoreductase</keyword>
<comment type="pathway">
    <text evidence="1">Metabolic intermediate biosynthesis; chorismate biosynthesis; chorismate from D-erythrose 4-phosphate and phosphoenolpyruvate: step 4/7.</text>
</comment>
<dbReference type="RefSeq" id="WP_002683042.1">
    <property type="nucleotide sequence ID" value="NZ_CM001795.1"/>
</dbReference>
<evidence type="ECO:0000256" key="4">
    <source>
        <dbReference type="ARBA" id="ARBA00023002"/>
    </source>
</evidence>
<sequence length="493" mass="55395">MSTKVCLVLTEKTIEKNLSALEKYKKFIDIAELRVDYLNQSEILYLRNFPERAGIPCILTVRRKSDGGNFTGGEGARMTIFARGLAFANSDPIKNFSYIDLESDFDSSGIEEAARAFDIKIIRSLHSKVPVKNIVKTVEGLSRFETDIPKLAFTANCLNDVSELFKASKLIKNQEYILSVMGPYGLSSRILSNKLNSQIVYTFTPEYIKKNKLEQALIDPETLEELYGFSKIDEETSLYGVIGKDVNTSLSPQIHNKGFKRKNLNSVYIPISAVSSKEALDFANLLKIKGLSVTAPFKSEIIPLINSISEASKFIGAVNTLVAENKKWFGYNTDVDGFQQALMEFLNEKDLRKYKVAIIGAGGAARAVAEVISSLHGKACIFNRTAEKAKNIAEKYKFKWALLDPINIKQLHAFSELIIQTTNAGMEPDIDMDPLNFYTFTGKEKVFELIYRPETTKMLKRARTAGCQVCNGYKMLEYQAYHQFKAFAGKEYL</sequence>
<dbReference type="AlphaFoldDB" id="A0A0E2EKW7"/>
<evidence type="ECO:0000259" key="7">
    <source>
        <dbReference type="Pfam" id="PF01488"/>
    </source>
</evidence>
<evidence type="ECO:0000256" key="6">
    <source>
        <dbReference type="ARBA" id="ARBA00049442"/>
    </source>
</evidence>
<dbReference type="GO" id="GO:0009073">
    <property type="term" value="P:aromatic amino acid family biosynthetic process"/>
    <property type="evidence" value="ECO:0007669"/>
    <property type="project" value="UniProtKB-KW"/>
</dbReference>
<evidence type="ECO:0000256" key="3">
    <source>
        <dbReference type="ARBA" id="ARBA00022857"/>
    </source>
</evidence>
<dbReference type="InterPro" id="IPR036291">
    <property type="entry name" value="NAD(P)-bd_dom_sf"/>
</dbReference>
<reference evidence="9" key="1">
    <citation type="submission" date="2012-01" db="EMBL/GenBank/DDBJ databases">
        <title>The Genome Sequence of Treponema denticola H-22.</title>
        <authorList>
            <consortium name="The Broad Institute Genome Sequencing Platform"/>
            <person name="Earl A."/>
            <person name="Ward D."/>
            <person name="Feldgarden M."/>
            <person name="Gevers D."/>
            <person name="Blanton J.M."/>
            <person name="Fenno C.J."/>
            <person name="Baranova O.V."/>
            <person name="Mathney J."/>
            <person name="Dewhirst F.E."/>
            <person name="Izard J."/>
            <person name="Young S.K."/>
            <person name="Zeng Q."/>
            <person name="Gargeya S."/>
            <person name="Fitzgerald M."/>
            <person name="Haas B."/>
            <person name="Abouelleil A."/>
            <person name="Alvarado L."/>
            <person name="Arachchi H.M."/>
            <person name="Berlin A."/>
            <person name="Chapman S.B."/>
            <person name="Gearin G."/>
            <person name="Goldberg J."/>
            <person name="Griggs A."/>
            <person name="Gujja S."/>
            <person name="Hansen M."/>
            <person name="Heiman D."/>
            <person name="Howarth C."/>
            <person name="Larimer J."/>
            <person name="Lui A."/>
            <person name="MacDonald P.J.P."/>
            <person name="McCowen C."/>
            <person name="Montmayeur A."/>
            <person name="Murphy C."/>
            <person name="Neiman D."/>
            <person name="Pearson M."/>
            <person name="Priest M."/>
            <person name="Roberts A."/>
            <person name="Saif S."/>
            <person name="Shea T."/>
            <person name="Sisk P."/>
            <person name="Stolte C."/>
            <person name="Sykes S."/>
            <person name="Wortman J."/>
            <person name="Nusbaum C."/>
            <person name="Birren B."/>
        </authorList>
    </citation>
    <scope>NUCLEOTIDE SEQUENCE [LARGE SCALE GENOMIC DNA]</scope>
    <source>
        <strain evidence="9">H-22</strain>
    </source>
</reference>
<dbReference type="InterPro" id="IPR013785">
    <property type="entry name" value="Aldolase_TIM"/>
</dbReference>
<dbReference type="GO" id="GO:0004764">
    <property type="term" value="F:shikimate 3-dehydrogenase (NADP+) activity"/>
    <property type="evidence" value="ECO:0007669"/>
    <property type="project" value="UniProtKB-EC"/>
</dbReference>
<accession>A0A0E2EKW7</accession>
<dbReference type="SUPFAM" id="SSF53223">
    <property type="entry name" value="Aminoacid dehydrogenase-like, N-terminal domain"/>
    <property type="match status" value="1"/>
</dbReference>
<dbReference type="InterPro" id="IPR001381">
    <property type="entry name" value="DHquinase_I"/>
</dbReference>
<dbReference type="EMBL" id="AGDV01000001">
    <property type="protein sequence ID" value="EMB36223.1"/>
    <property type="molecule type" value="Genomic_DNA"/>
</dbReference>
<dbReference type="UniPathway" id="UPA00053">
    <property type="reaction ID" value="UER00087"/>
</dbReference>
<evidence type="ECO:0000256" key="5">
    <source>
        <dbReference type="ARBA" id="ARBA00023141"/>
    </source>
</evidence>
<gene>
    <name evidence="9" type="ORF">HMPREF9726_00415</name>
</gene>
<dbReference type="Proteomes" id="UP000011705">
    <property type="component" value="Chromosome"/>
</dbReference>
<name>A0A0E2EKW7_TREDN</name>
<keyword evidence="3" id="KW-0521">NADP</keyword>
<dbReference type="Pfam" id="PF01487">
    <property type="entry name" value="DHquinase_I"/>
    <property type="match status" value="1"/>
</dbReference>
<dbReference type="GO" id="GO:0003855">
    <property type="term" value="F:3-dehydroquinate dehydratase activity"/>
    <property type="evidence" value="ECO:0007669"/>
    <property type="project" value="InterPro"/>
</dbReference>
<dbReference type="HOGENOM" id="CLU_019120_1_1_12"/>
<evidence type="ECO:0000259" key="8">
    <source>
        <dbReference type="Pfam" id="PF08501"/>
    </source>
</evidence>
<comment type="catalytic activity">
    <reaction evidence="6">
        <text>shikimate + NADP(+) = 3-dehydroshikimate + NADPH + H(+)</text>
        <dbReference type="Rhea" id="RHEA:17737"/>
        <dbReference type="ChEBI" id="CHEBI:15378"/>
        <dbReference type="ChEBI" id="CHEBI:16630"/>
        <dbReference type="ChEBI" id="CHEBI:36208"/>
        <dbReference type="ChEBI" id="CHEBI:57783"/>
        <dbReference type="ChEBI" id="CHEBI:58349"/>
        <dbReference type="EC" id="1.1.1.25"/>
    </reaction>
</comment>
<protein>
    <recommendedName>
        <fullName evidence="2">shikimate dehydrogenase (NADP(+))</fullName>
        <ecNumber evidence="2">1.1.1.25</ecNumber>
    </recommendedName>
</protein>
<feature type="domain" description="Shikimate dehydrogenase substrate binding N-terminal" evidence="8">
    <location>
        <begin position="241"/>
        <end position="321"/>
    </location>
</feature>
<dbReference type="InterPro" id="IPR013708">
    <property type="entry name" value="Shikimate_DH-bd_N"/>
</dbReference>
<dbReference type="PANTHER" id="PTHR21089:SF1">
    <property type="entry name" value="BIFUNCTIONAL 3-DEHYDROQUINATE DEHYDRATASE_SHIKIMATE DEHYDROGENASE, CHLOROPLASTIC"/>
    <property type="match status" value="1"/>
</dbReference>
<dbReference type="InterPro" id="IPR046346">
    <property type="entry name" value="Aminoacid_DH-like_N_sf"/>
</dbReference>
<dbReference type="PATRIC" id="fig|999432.5.peg.429"/>
<dbReference type="InterPro" id="IPR006151">
    <property type="entry name" value="Shikm_DH/Glu-tRNA_Rdtase"/>
</dbReference>
<dbReference type="Pfam" id="PF01488">
    <property type="entry name" value="Shikimate_DH"/>
    <property type="match status" value="1"/>
</dbReference>
<dbReference type="GO" id="GO:0009423">
    <property type="term" value="P:chorismate biosynthetic process"/>
    <property type="evidence" value="ECO:0007669"/>
    <property type="project" value="UniProtKB-UniPathway"/>
</dbReference>
<dbReference type="Gene3D" id="3.40.50.720">
    <property type="entry name" value="NAD(P)-binding Rossmann-like Domain"/>
    <property type="match status" value="1"/>
</dbReference>
<dbReference type="GO" id="GO:0019632">
    <property type="term" value="P:shikimate metabolic process"/>
    <property type="evidence" value="ECO:0007669"/>
    <property type="project" value="TreeGrafter"/>
</dbReference>
<dbReference type="EC" id="1.1.1.25" evidence="2"/>
<evidence type="ECO:0000256" key="1">
    <source>
        <dbReference type="ARBA" id="ARBA00004871"/>
    </source>
</evidence>
<comment type="caution">
    <text evidence="9">The sequence shown here is derived from an EMBL/GenBank/DDBJ whole genome shotgun (WGS) entry which is preliminary data.</text>
</comment>
<dbReference type="PANTHER" id="PTHR21089">
    <property type="entry name" value="SHIKIMATE DEHYDROGENASE"/>
    <property type="match status" value="1"/>
</dbReference>
<dbReference type="InterPro" id="IPR022893">
    <property type="entry name" value="Shikimate_DH_fam"/>
</dbReference>
<dbReference type="SUPFAM" id="SSF51569">
    <property type="entry name" value="Aldolase"/>
    <property type="match status" value="1"/>
</dbReference>
<evidence type="ECO:0000256" key="2">
    <source>
        <dbReference type="ARBA" id="ARBA00012962"/>
    </source>
</evidence>
<dbReference type="Gene3D" id="3.20.20.70">
    <property type="entry name" value="Aldolase class I"/>
    <property type="match status" value="1"/>
</dbReference>
<keyword evidence="5" id="KW-0057">Aromatic amino acid biosynthesis</keyword>
<proteinExistence type="predicted"/>
<dbReference type="Pfam" id="PF08501">
    <property type="entry name" value="Shikimate_dh_N"/>
    <property type="match status" value="1"/>
</dbReference>
<keyword evidence="5" id="KW-0028">Amino-acid biosynthesis</keyword>
<dbReference type="SUPFAM" id="SSF51735">
    <property type="entry name" value="NAD(P)-binding Rossmann-fold domains"/>
    <property type="match status" value="1"/>
</dbReference>
<organism evidence="9">
    <name type="scientific">Treponema denticola H-22</name>
    <dbReference type="NCBI Taxonomy" id="999432"/>
    <lineage>
        <taxon>Bacteria</taxon>
        <taxon>Pseudomonadati</taxon>
        <taxon>Spirochaetota</taxon>
        <taxon>Spirochaetia</taxon>
        <taxon>Spirochaetales</taxon>
        <taxon>Treponemataceae</taxon>
        <taxon>Treponema</taxon>
    </lineage>
</organism>